<dbReference type="Proteomes" id="UP001189429">
    <property type="component" value="Unassembled WGS sequence"/>
</dbReference>
<dbReference type="EMBL" id="CAUYUJ010022695">
    <property type="protein sequence ID" value="CAK0912058.1"/>
    <property type="molecule type" value="Genomic_DNA"/>
</dbReference>
<gene>
    <name evidence="2" type="ORF">PCOR1329_LOCUS85730</name>
</gene>
<reference evidence="2" key="1">
    <citation type="submission" date="2023-10" db="EMBL/GenBank/DDBJ databases">
        <authorList>
            <person name="Chen Y."/>
            <person name="Shah S."/>
            <person name="Dougan E. K."/>
            <person name="Thang M."/>
            <person name="Chan C."/>
        </authorList>
    </citation>
    <scope>NUCLEOTIDE SEQUENCE [LARGE SCALE GENOMIC DNA]</scope>
</reference>
<evidence type="ECO:0000313" key="2">
    <source>
        <dbReference type="EMBL" id="CAK0912058.1"/>
    </source>
</evidence>
<name>A0ABN9YGR2_9DINO</name>
<feature type="region of interest" description="Disordered" evidence="1">
    <location>
        <begin position="281"/>
        <end position="308"/>
    </location>
</feature>
<keyword evidence="3" id="KW-1185">Reference proteome</keyword>
<organism evidence="2 3">
    <name type="scientific">Prorocentrum cordatum</name>
    <dbReference type="NCBI Taxonomy" id="2364126"/>
    <lineage>
        <taxon>Eukaryota</taxon>
        <taxon>Sar</taxon>
        <taxon>Alveolata</taxon>
        <taxon>Dinophyceae</taxon>
        <taxon>Prorocentrales</taxon>
        <taxon>Prorocentraceae</taxon>
        <taxon>Prorocentrum</taxon>
    </lineage>
</organism>
<feature type="compositionally biased region" description="Acidic residues" evidence="1">
    <location>
        <begin position="491"/>
        <end position="512"/>
    </location>
</feature>
<sequence length="673" mass="72985">VWRTPLEEVLSAPNLNDDGAGSLEELFCEAVSSALEQRAEFYRRVVQPYCQQYPFRLFYMVVSPADARCERRGRIAHELLTDAGIVDDTTMKFRAAFEAELKQASADGTLCSRCWTLLADAASILKMSVRDIEGCNSILKWMDKVAPSIKLKLMSSRLTLKKTLGIIGGDQSSRTARRDAKERRDQLIEDMAEGHVATMAFCKSLEDRLKGAASGSVDADSYDAIPLALAAFHSNAVEAEALAVEDGPVGGQSDDDALAIMDMDSDAEFVAADCVGHRDDPRGGAAAGAGGSNSDRGGEDDWGDDDGLELQLHGGDMMDHAPDPRFPQNILDRCAAILLSMRKSFESTVGASFGPSSAYAVIVKHKFGDEGEDVEEWFLVSSKVGRATFWIAPLCQNFDAVNPGGLGAVRLQRPIAHRKFHWVVGHLIQQAGPRGLEVHLSVQAAQLKWDNAFQASVVDGFQLQCAKARKRLKKVDEEAVAMAIAWANGDDAADGDNGDEEDDDSEGGDEATEVAEVTKYLVSLDPGEREDLEAGCGGHDTSIEEVVEAAKVRMEMGGDEAEGDAVYDRPRPPRPRAAASCDDYDGDRDDRDRDELLRVNRAKASARDSYNGLKSLLESLMSGGHVVPEPTNKCVSLFSVASVVAGAHATSLDWWYWEDVDLGEGRWNPGSSE</sequence>
<feature type="region of interest" description="Disordered" evidence="1">
    <location>
        <begin position="489"/>
        <end position="512"/>
    </location>
</feature>
<feature type="region of interest" description="Disordered" evidence="1">
    <location>
        <begin position="557"/>
        <end position="591"/>
    </location>
</feature>
<evidence type="ECO:0000313" key="3">
    <source>
        <dbReference type="Proteomes" id="UP001189429"/>
    </source>
</evidence>
<feature type="compositionally biased region" description="Acidic residues" evidence="1">
    <location>
        <begin position="298"/>
        <end position="308"/>
    </location>
</feature>
<protein>
    <submittedName>
        <fullName evidence="2">Uncharacterized protein</fullName>
    </submittedName>
</protein>
<feature type="non-terminal residue" evidence="2">
    <location>
        <position position="1"/>
    </location>
</feature>
<accession>A0ABN9YGR2</accession>
<comment type="caution">
    <text evidence="2">The sequence shown here is derived from an EMBL/GenBank/DDBJ whole genome shotgun (WGS) entry which is preliminary data.</text>
</comment>
<evidence type="ECO:0000256" key="1">
    <source>
        <dbReference type="SAM" id="MobiDB-lite"/>
    </source>
</evidence>
<proteinExistence type="predicted"/>